<dbReference type="AlphaFoldDB" id="A0AAD3HBF3"/>
<name>A0AAD3HBF3_9STRA</name>
<proteinExistence type="predicted"/>
<reference evidence="1 2" key="1">
    <citation type="journal article" date="2021" name="Sci. Rep.">
        <title>The genome of the diatom Chaetoceros tenuissimus carries an ancient integrated fragment of an extant virus.</title>
        <authorList>
            <person name="Hongo Y."/>
            <person name="Kimura K."/>
            <person name="Takaki Y."/>
            <person name="Yoshida Y."/>
            <person name="Baba S."/>
            <person name="Kobayashi G."/>
            <person name="Nagasaki K."/>
            <person name="Hano T."/>
            <person name="Tomaru Y."/>
        </authorList>
    </citation>
    <scope>NUCLEOTIDE SEQUENCE [LARGE SCALE GENOMIC DNA]</scope>
    <source>
        <strain evidence="1 2">NIES-3715</strain>
    </source>
</reference>
<protein>
    <recommendedName>
        <fullName evidence="3">Leucine-rich repeat domain-containing protein</fullName>
    </recommendedName>
</protein>
<dbReference type="EMBL" id="BLLK01000057">
    <property type="protein sequence ID" value="GFH57166.1"/>
    <property type="molecule type" value="Genomic_DNA"/>
</dbReference>
<comment type="caution">
    <text evidence="1">The sequence shown here is derived from an EMBL/GenBank/DDBJ whole genome shotgun (WGS) entry which is preliminary data.</text>
</comment>
<sequence>MRVATVDGLVTLFYDGSKKLYNDELDWECFTIAADAGDLESLDISDECKRYWKERQTWQQRVIFADTVIRIEGSAFIHCRSLIFIKLSINLEIINVLAFGHCNLTSVFIPPRCREVGLLAFTRNTNLTIFSVPNDTELSSNVINDAKLLERFPGHGSMNTWMKNINIGPEFALHRVCASFEPTVEMLVDTMEERGGIKAFQVENSIGVTPSQYLKENPYAYVSEKEVIEKYVLQMMGER</sequence>
<accession>A0AAD3HBF3</accession>
<dbReference type="Gene3D" id="3.80.10.10">
    <property type="entry name" value="Ribonuclease Inhibitor"/>
    <property type="match status" value="1"/>
</dbReference>
<gene>
    <name evidence="1" type="ORF">CTEN210_13642</name>
</gene>
<dbReference type="Proteomes" id="UP001054902">
    <property type="component" value="Unassembled WGS sequence"/>
</dbReference>
<organism evidence="1 2">
    <name type="scientific">Chaetoceros tenuissimus</name>
    <dbReference type="NCBI Taxonomy" id="426638"/>
    <lineage>
        <taxon>Eukaryota</taxon>
        <taxon>Sar</taxon>
        <taxon>Stramenopiles</taxon>
        <taxon>Ochrophyta</taxon>
        <taxon>Bacillariophyta</taxon>
        <taxon>Coscinodiscophyceae</taxon>
        <taxon>Chaetocerotophycidae</taxon>
        <taxon>Chaetocerotales</taxon>
        <taxon>Chaetocerotaceae</taxon>
        <taxon>Chaetoceros</taxon>
    </lineage>
</organism>
<keyword evidence="2" id="KW-1185">Reference proteome</keyword>
<evidence type="ECO:0008006" key="3">
    <source>
        <dbReference type="Google" id="ProtNLM"/>
    </source>
</evidence>
<evidence type="ECO:0000313" key="2">
    <source>
        <dbReference type="Proteomes" id="UP001054902"/>
    </source>
</evidence>
<evidence type="ECO:0000313" key="1">
    <source>
        <dbReference type="EMBL" id="GFH57166.1"/>
    </source>
</evidence>
<dbReference type="InterPro" id="IPR026906">
    <property type="entry name" value="LRR_5"/>
</dbReference>
<dbReference type="InterPro" id="IPR032675">
    <property type="entry name" value="LRR_dom_sf"/>
</dbReference>
<dbReference type="Pfam" id="PF13306">
    <property type="entry name" value="LRR_5"/>
    <property type="match status" value="1"/>
</dbReference>